<dbReference type="EC" id="2.3.2.27" evidence="6"/>
<dbReference type="InterPro" id="IPR019474">
    <property type="entry name" value="Ub_conjug_fac_E4_core"/>
</dbReference>
<dbReference type="InterPro" id="IPR013083">
    <property type="entry name" value="Znf_RING/FYVE/PHD"/>
</dbReference>
<dbReference type="GO" id="GO:0005634">
    <property type="term" value="C:nucleus"/>
    <property type="evidence" value="ECO:0007669"/>
    <property type="project" value="UniProtKB-SubCell"/>
</dbReference>
<comment type="similarity">
    <text evidence="5">Belongs to the ubiquitin conjugation factor E4 family.</text>
</comment>
<dbReference type="InterPro" id="IPR003613">
    <property type="entry name" value="Ubox_domain"/>
</dbReference>
<keyword evidence="8" id="KW-0808">Transferase</keyword>
<protein>
    <recommendedName>
        <fullName evidence="6">RING-type E3 ubiquitin transferase</fullName>
        <ecNumber evidence="6">2.3.2.27</ecNumber>
    </recommendedName>
</protein>
<dbReference type="Proteomes" id="UP000095023">
    <property type="component" value="Unassembled WGS sequence"/>
</dbReference>
<comment type="subcellular location">
    <subcellularLocation>
        <location evidence="3">Cytoplasm</location>
    </subcellularLocation>
    <subcellularLocation>
        <location evidence="2">Nucleus</location>
    </subcellularLocation>
</comment>
<dbReference type="OrthoDB" id="20295at2759"/>
<evidence type="ECO:0000313" key="14">
    <source>
        <dbReference type="Proteomes" id="UP000095023"/>
    </source>
</evidence>
<dbReference type="Pfam" id="PF10408">
    <property type="entry name" value="Ufd2P_core"/>
    <property type="match status" value="1"/>
</dbReference>
<keyword evidence="7" id="KW-0963">Cytoplasm</keyword>
<keyword evidence="10" id="KW-0539">Nucleus</keyword>
<evidence type="ECO:0000256" key="5">
    <source>
        <dbReference type="ARBA" id="ARBA00007434"/>
    </source>
</evidence>
<evidence type="ECO:0000256" key="8">
    <source>
        <dbReference type="ARBA" id="ARBA00022679"/>
    </source>
</evidence>
<evidence type="ECO:0000256" key="7">
    <source>
        <dbReference type="ARBA" id="ARBA00022490"/>
    </source>
</evidence>
<dbReference type="GO" id="GO:0036503">
    <property type="term" value="P:ERAD pathway"/>
    <property type="evidence" value="ECO:0007669"/>
    <property type="project" value="EnsemblFungi"/>
</dbReference>
<feature type="domain" description="U-box" evidence="12">
    <location>
        <begin position="981"/>
        <end position="1055"/>
    </location>
</feature>
<evidence type="ECO:0000256" key="1">
    <source>
        <dbReference type="ARBA" id="ARBA00000900"/>
    </source>
</evidence>
<comment type="pathway">
    <text evidence="4">Protein modification; protein ubiquitination.</text>
</comment>
<proteinExistence type="inferred from homology"/>
<organism evidence="13 14">
    <name type="scientific">Tortispora caseinolytica NRRL Y-17796</name>
    <dbReference type="NCBI Taxonomy" id="767744"/>
    <lineage>
        <taxon>Eukaryota</taxon>
        <taxon>Fungi</taxon>
        <taxon>Dikarya</taxon>
        <taxon>Ascomycota</taxon>
        <taxon>Saccharomycotina</taxon>
        <taxon>Trigonopsidomycetes</taxon>
        <taxon>Trigonopsidales</taxon>
        <taxon>Trigonopsidaceae</taxon>
        <taxon>Tortispora</taxon>
    </lineage>
</organism>
<dbReference type="PANTHER" id="PTHR13931">
    <property type="entry name" value="UBIQUITINATION FACTOR E4"/>
    <property type="match status" value="1"/>
</dbReference>
<evidence type="ECO:0000256" key="9">
    <source>
        <dbReference type="ARBA" id="ARBA00022786"/>
    </source>
</evidence>
<name>A0A1E4TFY9_9ASCO</name>
<evidence type="ECO:0000313" key="13">
    <source>
        <dbReference type="EMBL" id="ODV90685.1"/>
    </source>
</evidence>
<accession>A0A1E4TFY9</accession>
<dbReference type="SMART" id="SM00504">
    <property type="entry name" value="Ubox"/>
    <property type="match status" value="1"/>
</dbReference>
<evidence type="ECO:0000256" key="6">
    <source>
        <dbReference type="ARBA" id="ARBA00012483"/>
    </source>
</evidence>
<evidence type="ECO:0000256" key="10">
    <source>
        <dbReference type="ARBA" id="ARBA00023242"/>
    </source>
</evidence>
<dbReference type="FunFam" id="3.30.40.10:FF:000055">
    <property type="entry name" value="Ubiquitin conjugation factor e4 a"/>
    <property type="match status" value="1"/>
</dbReference>
<reference evidence="14" key="1">
    <citation type="submission" date="2016-02" db="EMBL/GenBank/DDBJ databases">
        <title>Comparative genomics of biotechnologically important yeasts.</title>
        <authorList>
            <consortium name="DOE Joint Genome Institute"/>
            <person name="Riley R."/>
            <person name="Haridas S."/>
            <person name="Wolfe K.H."/>
            <person name="Lopes M.R."/>
            <person name="Hittinger C.T."/>
            <person name="Goker M."/>
            <person name="Salamov A."/>
            <person name="Wisecaver J."/>
            <person name="Long T.M."/>
            <person name="Aerts A.L."/>
            <person name="Barry K."/>
            <person name="Choi C."/>
            <person name="Clum A."/>
            <person name="Coughlan A.Y."/>
            <person name="Deshpande S."/>
            <person name="Douglass A.P."/>
            <person name="Hanson S.J."/>
            <person name="Klenk H.-P."/>
            <person name="Labutti K."/>
            <person name="Lapidus A."/>
            <person name="Lindquist E."/>
            <person name="Lipzen A."/>
            <person name="Meier-Kolthoff J.P."/>
            <person name="Ohm R.A."/>
            <person name="Otillar R.P."/>
            <person name="Pangilinan J."/>
            <person name="Peng Y."/>
            <person name="Rokas A."/>
            <person name="Rosa C.A."/>
            <person name="Scheuner C."/>
            <person name="Sibirny A.A."/>
            <person name="Slot J.C."/>
            <person name="Stielow J.B."/>
            <person name="Sun H."/>
            <person name="Kurtzman C.P."/>
            <person name="Blackwell M."/>
            <person name="Jeffries T.W."/>
            <person name="Grigoriev I.V."/>
        </authorList>
    </citation>
    <scope>NUCLEOTIDE SEQUENCE [LARGE SCALE GENOMIC DNA]</scope>
    <source>
        <strain evidence="14">NRRL Y-17796</strain>
    </source>
</reference>
<dbReference type="GO" id="GO:0000151">
    <property type="term" value="C:ubiquitin ligase complex"/>
    <property type="evidence" value="ECO:0007669"/>
    <property type="project" value="InterPro"/>
</dbReference>
<evidence type="ECO:0000256" key="11">
    <source>
        <dbReference type="SAM" id="MobiDB-lite"/>
    </source>
</evidence>
<dbReference type="Gene3D" id="3.30.40.10">
    <property type="entry name" value="Zinc/RING finger domain, C3HC4 (zinc finger)"/>
    <property type="match status" value="1"/>
</dbReference>
<feature type="compositionally biased region" description="Low complexity" evidence="11">
    <location>
        <begin position="18"/>
        <end position="66"/>
    </location>
</feature>
<keyword evidence="14" id="KW-1185">Reference proteome</keyword>
<dbReference type="EMBL" id="KV453842">
    <property type="protein sequence ID" value="ODV90685.1"/>
    <property type="molecule type" value="Genomic_DNA"/>
</dbReference>
<gene>
    <name evidence="13" type="ORF">CANCADRAFT_2415</name>
</gene>
<evidence type="ECO:0000256" key="4">
    <source>
        <dbReference type="ARBA" id="ARBA00004906"/>
    </source>
</evidence>
<evidence type="ECO:0000256" key="2">
    <source>
        <dbReference type="ARBA" id="ARBA00004123"/>
    </source>
</evidence>
<dbReference type="PROSITE" id="PS51698">
    <property type="entry name" value="U_BOX"/>
    <property type="match status" value="1"/>
</dbReference>
<dbReference type="PANTHER" id="PTHR13931:SF2">
    <property type="entry name" value="UBIQUITIN CONJUGATION FACTOR E4 B"/>
    <property type="match status" value="1"/>
</dbReference>
<dbReference type="GO" id="GO:0005737">
    <property type="term" value="C:cytoplasm"/>
    <property type="evidence" value="ECO:0007669"/>
    <property type="project" value="UniProtKB-SubCell"/>
</dbReference>
<feature type="compositionally biased region" description="Basic and acidic residues" evidence="11">
    <location>
        <begin position="1"/>
        <end position="13"/>
    </location>
</feature>
<dbReference type="InterPro" id="IPR045132">
    <property type="entry name" value="UBE4"/>
</dbReference>
<comment type="catalytic activity">
    <reaction evidence="1">
        <text>S-ubiquitinyl-[E2 ubiquitin-conjugating enzyme]-L-cysteine + [acceptor protein]-L-lysine = [E2 ubiquitin-conjugating enzyme]-L-cysteine + N(6)-ubiquitinyl-[acceptor protein]-L-lysine.</text>
        <dbReference type="EC" id="2.3.2.27"/>
    </reaction>
</comment>
<dbReference type="GO" id="GO:0071361">
    <property type="term" value="P:cellular response to ethanol"/>
    <property type="evidence" value="ECO:0007669"/>
    <property type="project" value="EnsemblFungi"/>
</dbReference>
<dbReference type="Pfam" id="PF04564">
    <property type="entry name" value="U-box"/>
    <property type="match status" value="1"/>
</dbReference>
<feature type="region of interest" description="Disordered" evidence="11">
    <location>
        <begin position="1"/>
        <end position="106"/>
    </location>
</feature>
<keyword evidence="9" id="KW-0833">Ubl conjugation pathway</keyword>
<sequence>MNSDHSDQNDIRAKRIARLQALQQQQQRSLSESAEPATPATPSASTTPATPVHAPTLSSSSTAASPVQNNDVPQRSNSVKEGERLASNSPVAHVTAKSPSSSTLSSPEWVHRSIAHILQLQGSAALPQGPDLLQEILSESNAEFLNIDSLDTAILTIMMANVLTDSLGYLVRVWSAAYEAKRAIRTTDPEKSSKYAVFDEIMRLSASYAFICISQDAVFGPSSALSSLLTQSSSSSVRISDPMLYQIADVAKQEDALSDLFIPCLRALAQLASGITMAESTQCHTLLLTLQTLVSIPGVPDVITSSEYFLPESLKDGNGSSVEYETLLGPFYGISPVSREVSLRHFDNAETMSPSAIESARNTIAHEQQAVSNVLFNISDKIVRASPSSRNALLNFFAVALNMNHKRRALQVDASTIATEGFMLNLTSILARFASPFIDATFSKLDKVDPFYLINSSRIDVFDETKLNSDEKSSESFYKERRAQNSAQPNFISDIFYLNVACLHYGLGGCLQGLEHFDEDIKNMKKQVERLEQGQAGWINSSRANMFTMALNNFRKKLNEAIAFQNCLQAAIFDITNMSRAVGFYGFYATWFMRFIDEHHAYPSQVIKLPLSDEFMKSEWLEMINNIPEYFVESVAFFVKHVAQRSPNVLYDPYAIPLAAFCAVFLYEPRLIHNPFVKSKMVECLFYGILPQQYNSRGFFADCIHSDPTLLRYLFHGLMEFYIDVEQTGASSQFYDKFNIRYYISQIVKFVWTNNHYRQQLLSEAADNQDFFVRFVALLLNDVTYLLDESLSKLSEIHRLQTELARGNVTSETTNEEGETETTDTQTQLASAERQATSYVSLANETVAMFKLFTSAATGPFVTPEIVDRLAAMLDYNLAALVGPKCTDLKVQNPQNYRFSPKQLLSDILDIYLNLKNEHAFLEAVARDGRSYNYEIFLRASSILTRYSLKSSKDIAQLKQLADTVESIKQSDIMEEEELGDVPDEYLDPLVFTLMKEPVILPASKVTLDLSTIKSHLLSDPTDPFNRMPLKLEDVQPNEELRQEIENYVKTHRKK</sequence>
<feature type="compositionally biased region" description="Polar residues" evidence="11">
    <location>
        <begin position="67"/>
        <end position="77"/>
    </location>
</feature>
<evidence type="ECO:0000259" key="12">
    <source>
        <dbReference type="PROSITE" id="PS51698"/>
    </source>
</evidence>
<dbReference type="CDD" id="cd16657">
    <property type="entry name" value="RING-Ubox_UBE4A"/>
    <property type="match status" value="1"/>
</dbReference>
<dbReference type="GO" id="GO:0034450">
    <property type="term" value="F:ubiquitin-ubiquitin ligase activity"/>
    <property type="evidence" value="ECO:0007669"/>
    <property type="project" value="EnsemblFungi"/>
</dbReference>
<dbReference type="UniPathway" id="UPA00143"/>
<dbReference type="GO" id="GO:0031398">
    <property type="term" value="P:positive regulation of protein ubiquitination"/>
    <property type="evidence" value="ECO:0007669"/>
    <property type="project" value="EnsemblFungi"/>
</dbReference>
<dbReference type="AlphaFoldDB" id="A0A1E4TFY9"/>
<dbReference type="GO" id="GO:0070936">
    <property type="term" value="P:protein K48-linked ubiquitination"/>
    <property type="evidence" value="ECO:0007669"/>
    <property type="project" value="EnsemblFungi"/>
</dbReference>
<dbReference type="SUPFAM" id="SSF57850">
    <property type="entry name" value="RING/U-box"/>
    <property type="match status" value="1"/>
</dbReference>
<dbReference type="GO" id="GO:0006511">
    <property type="term" value="P:ubiquitin-dependent protein catabolic process"/>
    <property type="evidence" value="ECO:0007669"/>
    <property type="project" value="EnsemblFungi"/>
</dbReference>
<evidence type="ECO:0000256" key="3">
    <source>
        <dbReference type="ARBA" id="ARBA00004496"/>
    </source>
</evidence>